<gene>
    <name evidence="2" type="ORF">QBC47DRAFT_387285</name>
</gene>
<dbReference type="PANTHER" id="PTHR43591">
    <property type="entry name" value="METHYLTRANSFERASE"/>
    <property type="match status" value="1"/>
</dbReference>
<dbReference type="Gene3D" id="3.40.50.150">
    <property type="entry name" value="Vaccinia Virus protein VP39"/>
    <property type="match status" value="1"/>
</dbReference>
<dbReference type="SUPFAM" id="SSF53335">
    <property type="entry name" value="S-adenosyl-L-methionine-dependent methyltransferases"/>
    <property type="match status" value="1"/>
</dbReference>
<sequence length="333" mass="37294">MSNPAHPELANIEAAPVADTEEALEYDDHQSSTASISSSILEYRALHGRTYHSARHSVDYFTPNDGKQQECLDLVHHYITILLDGKLYLAPIKEDAEKVIDIGTGTGIWAIDFADAHPETEVIGTDLSPMQPSWVPANLKFEIDDATQPWTYPDNTFDFVHTRFLFGAIADWSALFQQAFRCTAPGGWLETVEGDLRLQCDDGTVNAEPALNKWSELFEEAGRKSGRSMKVVADGLQRRAMETAGYVNIKSQVFKLPMGGWALDPKLAEVGRLVRAALENDMEGYTYMLWHSVLAWPAEEYQPFLVNLKKAVRNRSVHSYLIMRVVYGQKPSA</sequence>
<name>A0AAJ0B702_9PEZI</name>
<comment type="similarity">
    <text evidence="1">Belongs to the methyltransferase superfamily. LaeA methyltransferase family.</text>
</comment>
<keyword evidence="2" id="KW-0489">Methyltransferase</keyword>
<evidence type="ECO:0000313" key="3">
    <source>
        <dbReference type="Proteomes" id="UP001239445"/>
    </source>
</evidence>
<evidence type="ECO:0000256" key="1">
    <source>
        <dbReference type="ARBA" id="ARBA00038158"/>
    </source>
</evidence>
<evidence type="ECO:0000313" key="2">
    <source>
        <dbReference type="EMBL" id="KAK1752874.1"/>
    </source>
</evidence>
<protein>
    <submittedName>
        <fullName evidence="2">S-adenosyl-L-methionine-dependent methyltransferase</fullName>
    </submittedName>
</protein>
<dbReference type="GO" id="GO:0008168">
    <property type="term" value="F:methyltransferase activity"/>
    <property type="evidence" value="ECO:0007669"/>
    <property type="project" value="UniProtKB-KW"/>
</dbReference>
<dbReference type="Pfam" id="PF13489">
    <property type="entry name" value="Methyltransf_23"/>
    <property type="match status" value="1"/>
</dbReference>
<dbReference type="CDD" id="cd02440">
    <property type="entry name" value="AdoMet_MTases"/>
    <property type="match status" value="1"/>
</dbReference>
<dbReference type="EMBL" id="MU839838">
    <property type="protein sequence ID" value="KAK1752874.1"/>
    <property type="molecule type" value="Genomic_DNA"/>
</dbReference>
<accession>A0AAJ0B702</accession>
<dbReference type="Proteomes" id="UP001239445">
    <property type="component" value="Unassembled WGS sequence"/>
</dbReference>
<keyword evidence="3" id="KW-1185">Reference proteome</keyword>
<keyword evidence="2" id="KW-0808">Transferase</keyword>
<dbReference type="AlphaFoldDB" id="A0AAJ0B702"/>
<dbReference type="GO" id="GO:0032259">
    <property type="term" value="P:methylation"/>
    <property type="evidence" value="ECO:0007669"/>
    <property type="project" value="UniProtKB-KW"/>
</dbReference>
<comment type="caution">
    <text evidence="2">The sequence shown here is derived from an EMBL/GenBank/DDBJ whole genome shotgun (WGS) entry which is preliminary data.</text>
</comment>
<organism evidence="2 3">
    <name type="scientific">Echria macrotheca</name>
    <dbReference type="NCBI Taxonomy" id="438768"/>
    <lineage>
        <taxon>Eukaryota</taxon>
        <taxon>Fungi</taxon>
        <taxon>Dikarya</taxon>
        <taxon>Ascomycota</taxon>
        <taxon>Pezizomycotina</taxon>
        <taxon>Sordariomycetes</taxon>
        <taxon>Sordariomycetidae</taxon>
        <taxon>Sordariales</taxon>
        <taxon>Schizotheciaceae</taxon>
        <taxon>Echria</taxon>
    </lineage>
</organism>
<proteinExistence type="inferred from homology"/>
<dbReference type="InterPro" id="IPR029063">
    <property type="entry name" value="SAM-dependent_MTases_sf"/>
</dbReference>
<dbReference type="PANTHER" id="PTHR43591:SF10">
    <property type="entry name" value="ABC TRANSMEMBRANE TYPE-1 DOMAIN-CONTAINING PROTEIN-RELATED"/>
    <property type="match status" value="1"/>
</dbReference>
<reference evidence="2" key="1">
    <citation type="submission" date="2023-06" db="EMBL/GenBank/DDBJ databases">
        <title>Genome-scale phylogeny and comparative genomics of the fungal order Sordariales.</title>
        <authorList>
            <consortium name="Lawrence Berkeley National Laboratory"/>
            <person name="Hensen N."/>
            <person name="Bonometti L."/>
            <person name="Westerberg I."/>
            <person name="Brannstrom I.O."/>
            <person name="Guillou S."/>
            <person name="Cros-Aarteil S."/>
            <person name="Calhoun S."/>
            <person name="Haridas S."/>
            <person name="Kuo A."/>
            <person name="Mondo S."/>
            <person name="Pangilinan J."/>
            <person name="Riley R."/>
            <person name="Labutti K."/>
            <person name="Andreopoulos B."/>
            <person name="Lipzen A."/>
            <person name="Chen C."/>
            <person name="Yanf M."/>
            <person name="Daum C."/>
            <person name="Ng V."/>
            <person name="Clum A."/>
            <person name="Steindorff A."/>
            <person name="Ohm R."/>
            <person name="Martin F."/>
            <person name="Silar P."/>
            <person name="Natvig D."/>
            <person name="Lalanne C."/>
            <person name="Gautier V."/>
            <person name="Ament-Velasquez S.L."/>
            <person name="Kruys A."/>
            <person name="Hutchinson M.I."/>
            <person name="Powell A.J."/>
            <person name="Barry K."/>
            <person name="Miller A.N."/>
            <person name="Grigoriev I.V."/>
            <person name="Debuchy R."/>
            <person name="Gladieux P."/>
            <person name="Thoren M.H."/>
            <person name="Johannesson H."/>
        </authorList>
    </citation>
    <scope>NUCLEOTIDE SEQUENCE</scope>
    <source>
        <strain evidence="2">PSN4</strain>
    </source>
</reference>